<protein>
    <submittedName>
        <fullName evidence="2">Cro/C1-type HTH DNA-binding domain protein</fullName>
    </submittedName>
</protein>
<evidence type="ECO:0000259" key="1">
    <source>
        <dbReference type="PROSITE" id="PS50943"/>
    </source>
</evidence>
<organism evidence="2 3">
    <name type="scientific">Clostridium argentinense CDC 2741</name>
    <dbReference type="NCBI Taxonomy" id="1418104"/>
    <lineage>
        <taxon>Bacteria</taxon>
        <taxon>Bacillati</taxon>
        <taxon>Bacillota</taxon>
        <taxon>Clostridia</taxon>
        <taxon>Eubacteriales</taxon>
        <taxon>Clostridiaceae</taxon>
        <taxon>Clostridium</taxon>
    </lineage>
</organism>
<dbReference type="OrthoDB" id="9804186at2"/>
<evidence type="ECO:0000313" key="2">
    <source>
        <dbReference type="EMBL" id="KIE47712.1"/>
    </source>
</evidence>
<dbReference type="PANTHER" id="PTHR37301">
    <property type="entry name" value="DNA-BINDING PROTEIN-RELATED"/>
    <property type="match status" value="1"/>
</dbReference>
<dbReference type="InterPro" id="IPR010982">
    <property type="entry name" value="Lambda_DNA-bd_dom_sf"/>
</dbReference>
<dbReference type="RefSeq" id="WP_039630818.1">
    <property type="nucleotide sequence ID" value="NZ_AYSO01000013.1"/>
</dbReference>
<comment type="caution">
    <text evidence="2">The sequence shown here is derived from an EMBL/GenBank/DDBJ whole genome shotgun (WGS) entry which is preliminary data.</text>
</comment>
<accession>A0A0C1R2I8</accession>
<dbReference type="PROSITE" id="PS50943">
    <property type="entry name" value="HTH_CROC1"/>
    <property type="match status" value="1"/>
</dbReference>
<dbReference type="EMBL" id="AYSO01000013">
    <property type="protein sequence ID" value="KIE47712.1"/>
    <property type="molecule type" value="Genomic_DNA"/>
</dbReference>
<feature type="domain" description="HTH cro/C1-type" evidence="1">
    <location>
        <begin position="41"/>
        <end position="61"/>
    </location>
</feature>
<dbReference type="STRING" id="29341.RSJ17_17925"/>
<dbReference type="GO" id="GO:0003677">
    <property type="term" value="F:DNA binding"/>
    <property type="evidence" value="ECO:0007669"/>
    <property type="project" value="UniProtKB-KW"/>
</dbReference>
<keyword evidence="2" id="KW-0238">DNA-binding</keyword>
<dbReference type="InterPro" id="IPR001387">
    <property type="entry name" value="Cro/C1-type_HTH"/>
</dbReference>
<name>A0A0C1R2I8_9CLOT</name>
<dbReference type="SUPFAM" id="SSF47413">
    <property type="entry name" value="lambda repressor-like DNA-binding domains"/>
    <property type="match status" value="1"/>
</dbReference>
<dbReference type="Gene3D" id="1.10.260.40">
    <property type="entry name" value="lambda repressor-like DNA-binding domains"/>
    <property type="match status" value="1"/>
</dbReference>
<dbReference type="Proteomes" id="UP000031366">
    <property type="component" value="Unassembled WGS sequence"/>
</dbReference>
<dbReference type="Pfam" id="PF13443">
    <property type="entry name" value="HTH_26"/>
    <property type="match status" value="1"/>
</dbReference>
<evidence type="ECO:0000313" key="3">
    <source>
        <dbReference type="Proteomes" id="UP000031366"/>
    </source>
</evidence>
<dbReference type="PANTHER" id="PTHR37301:SF1">
    <property type="entry name" value="DNA-BINDING PROTEIN"/>
    <property type="match status" value="1"/>
</dbReference>
<proteinExistence type="predicted"/>
<sequence length="73" mass="8243">MARSYNKLWKLMIDKKMNKTQLRTAAKISSNAMAKLGRDESVSLETLEKICEALHCSLDDIIELSIDEKGEGK</sequence>
<dbReference type="AlphaFoldDB" id="A0A0C1R2I8"/>
<reference evidence="2 3" key="1">
    <citation type="journal article" date="2015" name="Infect. Genet. Evol.">
        <title>Genomic sequences of six botulinum neurotoxin-producing strains representing three clostridial species illustrate the mobility and diversity of botulinum neurotoxin genes.</title>
        <authorList>
            <person name="Smith T.J."/>
            <person name="Hill K.K."/>
            <person name="Xie G."/>
            <person name="Foley B.T."/>
            <person name="Williamson C.H."/>
            <person name="Foster J.T."/>
            <person name="Johnson S.L."/>
            <person name="Chertkov O."/>
            <person name="Teshima H."/>
            <person name="Gibbons H.S."/>
            <person name="Johnsky L.A."/>
            <person name="Karavis M.A."/>
            <person name="Smith L.A."/>
        </authorList>
    </citation>
    <scope>NUCLEOTIDE SEQUENCE [LARGE SCALE GENOMIC DNA]</scope>
    <source>
        <strain evidence="2 3">CDC 2741</strain>
    </source>
</reference>
<keyword evidence="3" id="KW-1185">Reference proteome</keyword>
<gene>
    <name evidence="2" type="ORF">U732_3606</name>
</gene>